<dbReference type="Pfam" id="PF03632">
    <property type="entry name" value="Glyco_hydro_65m"/>
    <property type="match status" value="1"/>
</dbReference>
<dbReference type="InterPro" id="IPR008928">
    <property type="entry name" value="6-hairpin_glycosidase_sf"/>
</dbReference>
<proteinExistence type="inferred from homology"/>
<dbReference type="InterPro" id="IPR017045">
    <property type="entry name" value="Malt_Pase/Glycosyl_Hdrlase"/>
</dbReference>
<dbReference type="GO" id="GO:0005975">
    <property type="term" value="P:carbohydrate metabolic process"/>
    <property type="evidence" value="ECO:0007669"/>
    <property type="project" value="InterPro"/>
</dbReference>
<keyword evidence="9" id="KW-0378">Hydrolase</keyword>
<keyword evidence="10" id="KW-1185">Reference proteome</keyword>
<evidence type="ECO:0000256" key="3">
    <source>
        <dbReference type="PIRSR" id="PIRSR036289-50"/>
    </source>
</evidence>
<dbReference type="InterPro" id="IPR005195">
    <property type="entry name" value="Glyco_hydro_65_M"/>
</dbReference>
<dbReference type="PANTHER" id="PTHR11051">
    <property type="entry name" value="GLYCOSYL HYDROLASE-RELATED"/>
    <property type="match status" value="1"/>
</dbReference>
<gene>
    <name evidence="9" type="ORF">HMPREF0724_10002</name>
</gene>
<evidence type="ECO:0000259" key="7">
    <source>
        <dbReference type="Pfam" id="PF03633"/>
    </source>
</evidence>
<dbReference type="Gene3D" id="2.70.98.40">
    <property type="entry name" value="Glycoside hydrolase, family 65, N-terminal domain"/>
    <property type="match status" value="1"/>
</dbReference>
<feature type="domain" description="Glycoside hydrolase family 65 C-terminal" evidence="7">
    <location>
        <begin position="737"/>
        <end position="797"/>
    </location>
</feature>
<dbReference type="GO" id="GO:0030246">
    <property type="term" value="F:carbohydrate binding"/>
    <property type="evidence" value="ECO:0007669"/>
    <property type="project" value="InterPro"/>
</dbReference>
<keyword evidence="2" id="KW-0326">Glycosidase</keyword>
<feature type="binding site" evidence="4">
    <location>
        <begin position="639"/>
        <end position="640"/>
    </location>
    <ligand>
        <name>substrate</name>
    </ligand>
</feature>
<dbReference type="Pfam" id="PF03636">
    <property type="entry name" value="Glyco_hydro_65N"/>
    <property type="match status" value="1"/>
</dbReference>
<accession>E9SVK3</accession>
<dbReference type="Pfam" id="PF03633">
    <property type="entry name" value="Glyco_hydro_65C"/>
    <property type="match status" value="1"/>
</dbReference>
<evidence type="ECO:0000256" key="4">
    <source>
        <dbReference type="PIRSR" id="PIRSR036289-51"/>
    </source>
</evidence>
<evidence type="ECO:0000256" key="1">
    <source>
        <dbReference type="ARBA" id="ARBA00006768"/>
    </source>
</evidence>
<dbReference type="GO" id="GO:0016757">
    <property type="term" value="F:glycosyltransferase activity"/>
    <property type="evidence" value="ECO:0007669"/>
    <property type="project" value="UniProtKB-ARBA"/>
</dbReference>
<protein>
    <submittedName>
        <fullName evidence="9">Glycosyl hydrolase family 65 central catalytic domain protein</fullName>
    </submittedName>
</protein>
<dbReference type="STRING" id="43767.A6I91_16025"/>
<comment type="caution">
    <text evidence="9">The sequence shown here is derived from an EMBL/GenBank/DDBJ whole genome shotgun (WGS) entry which is preliminary data.</text>
</comment>
<dbReference type="InterPro" id="IPR012341">
    <property type="entry name" value="6hp_glycosidase-like_sf"/>
</dbReference>
<reference evidence="9" key="1">
    <citation type="submission" date="2011-01" db="EMBL/GenBank/DDBJ databases">
        <authorList>
            <person name="Muzny D."/>
            <person name="Qin X."/>
            <person name="Buhay C."/>
            <person name="Dugan-Rocha S."/>
            <person name="Ding Y."/>
            <person name="Chen G."/>
            <person name="Hawes A."/>
            <person name="Holder M."/>
            <person name="Jhangiani S."/>
            <person name="Johnson A."/>
            <person name="Khan Z."/>
            <person name="Li Z."/>
            <person name="Liu W."/>
            <person name="Liu X."/>
            <person name="Perez L."/>
            <person name="Shen H."/>
            <person name="Wang Q."/>
            <person name="Watt J."/>
            <person name="Xi L."/>
            <person name="Xin Y."/>
            <person name="Zhou J."/>
            <person name="Deng J."/>
            <person name="Jiang H."/>
            <person name="Liu Y."/>
            <person name="Qu J."/>
            <person name="Song X.-Z."/>
            <person name="Zhang L."/>
            <person name="Villasana D."/>
            <person name="Johnson A."/>
            <person name="Liu J."/>
            <person name="Liyanage D."/>
            <person name="Lorensuhewa L."/>
            <person name="Robinson T."/>
            <person name="Song A."/>
            <person name="Song B.-B."/>
            <person name="Dinh H."/>
            <person name="Thornton R."/>
            <person name="Coyle M."/>
            <person name="Francisco L."/>
            <person name="Jackson L."/>
            <person name="Javaid M."/>
            <person name="Korchina V."/>
            <person name="Kovar C."/>
            <person name="Mata R."/>
            <person name="Mathew T."/>
            <person name="Ngo R."/>
            <person name="Nguyen L."/>
            <person name="Nguyen N."/>
            <person name="Okwuonu G."/>
            <person name="Ongeri F."/>
            <person name="Pham C."/>
            <person name="Simmons D."/>
            <person name="Wilczek-Boney K."/>
            <person name="Hale W."/>
            <person name="Jakkamsetti A."/>
            <person name="Pham P."/>
            <person name="Ruth R."/>
            <person name="San Lucas F."/>
            <person name="Warren J."/>
            <person name="Zhang J."/>
            <person name="Zhao Z."/>
            <person name="Zhou C."/>
            <person name="Zhu D."/>
            <person name="Lee S."/>
            <person name="Bess C."/>
            <person name="Blankenburg K."/>
            <person name="Forbes L."/>
            <person name="Fu Q."/>
            <person name="Gubbala S."/>
            <person name="Hirani K."/>
            <person name="Jayaseelan J.C."/>
            <person name="Lara F."/>
            <person name="Munidasa M."/>
            <person name="Palculict T."/>
            <person name="Patil S."/>
            <person name="Pu L.-L."/>
            <person name="Saada N."/>
            <person name="Tang L."/>
            <person name="Weissenberger G."/>
            <person name="Zhu Y."/>
            <person name="Hemphill L."/>
            <person name="Shang Y."/>
            <person name="Youmans B."/>
            <person name="Ayvaz T."/>
            <person name="Ross M."/>
            <person name="Santibanez J."/>
            <person name="Aqrawi P."/>
            <person name="Gross S."/>
            <person name="Joshi V."/>
            <person name="Fowler G."/>
            <person name="Nazareth L."/>
            <person name="Reid J."/>
            <person name="Worley K."/>
            <person name="Petrosino J."/>
            <person name="Highlander S."/>
            <person name="Gibbs R."/>
        </authorList>
    </citation>
    <scope>NUCLEOTIDE SEQUENCE [LARGE SCALE GENOMIC DNA]</scope>
    <source>
        <strain evidence="9">ATCC 33707</strain>
    </source>
</reference>
<dbReference type="HOGENOM" id="CLU_006285_2_2_11"/>
<evidence type="ECO:0000313" key="9">
    <source>
        <dbReference type="EMBL" id="EGD26068.1"/>
    </source>
</evidence>
<feature type="binding site" evidence="4">
    <location>
        <begin position="408"/>
        <end position="409"/>
    </location>
    <ligand>
        <name>substrate</name>
    </ligand>
</feature>
<dbReference type="InterPro" id="IPR005194">
    <property type="entry name" value="Glyco_hydro_65_C"/>
</dbReference>
<dbReference type="Gene3D" id="2.60.420.10">
    <property type="entry name" value="Maltose phosphorylase, domain 3"/>
    <property type="match status" value="1"/>
</dbReference>
<feature type="region of interest" description="Disordered" evidence="5">
    <location>
        <begin position="808"/>
        <end position="839"/>
    </location>
</feature>
<dbReference type="InterPro" id="IPR005196">
    <property type="entry name" value="Glyco_hydro_65_N"/>
</dbReference>
<feature type="domain" description="Glycoside hydrolase family 65 N-terminal" evidence="8">
    <location>
        <begin position="65"/>
        <end position="317"/>
    </location>
</feature>
<name>E9SVK3_RHOHA</name>
<dbReference type="SUPFAM" id="SSF74650">
    <property type="entry name" value="Galactose mutarotase-like"/>
    <property type="match status" value="1"/>
</dbReference>
<sequence length="839" mass="92905">MPRTRRSPISRAVCSAAPPFSCRDDDAVLAWTERSDRVDRAHEWEDVRMITHPAFTVEPWSLRATSLDLDVLAQSESLFALSNGHLGWRGNLDEGDPHGLPGSYLSGVYEVRPMPYAEPGYGYPDSGETIINVTDGKIVRLLVDDEPFDVRRGRVLAHEQELDLRAGVLRRKVEWRSPAGRTVRLTTTRLVSFTQRTIGAIDYTVEALDGPAHVVLQSELVANEPMPQQEADPRAAAVLAEPLVAEEHFDHEALVQLTHTTAESGLRIAVAMDHEVTGPGVHVEVESYPDQGRVTITSELARGERVRMVKFVSHAWSARRTPPAMRDQVAGELTLARESGWDGLVSEQRAYLDRFWAHADVTVDGDPEVQQAVRFALFHILQASARAEGTAIASKGLTGRGYDGHAFWDTEMFVLPVLTSVLPQAVADALGWRHSTLPRARERARQLGFAGAAFPWRTITGKECSGYWPAGAAAFHVNAAIARAAIGYIRANGNGEFERTVGLDLLVETARLWRSLGYFDERGTFRIDGVTGPDEYSALVRNDLYTNLMARENLDAAVAVVERHRDRMPDLGVTDEEVGGWRTAAARMYVPYDERRGVHPQSSGFTDRQVWDFVGTPPEHYPLLLHYPYFDLYRKQVVKQADVVLAMQWVPDEFTEEQRARNFAYYERLTVRDSSLSACSQAVVAADVGALDLAYDYLGETALIDLYDLEHNTSDGLHLASLAGIWIALVQGFGGARRRRTGLTFRPTLPRGIERLAFGVAAAGCRLRVQIEPTETRYHLVVGDELTVHHDGEPVTLHGNEVRVMPTVRPPAGPVVTQPAGRAPVRRRPGTGGRPSPAD</sequence>
<dbReference type="SUPFAM" id="SSF48208">
    <property type="entry name" value="Six-hairpin glycosidases"/>
    <property type="match status" value="1"/>
</dbReference>
<dbReference type="Gene3D" id="1.50.10.10">
    <property type="match status" value="1"/>
</dbReference>
<evidence type="ECO:0000313" key="10">
    <source>
        <dbReference type="Proteomes" id="UP000004245"/>
    </source>
</evidence>
<evidence type="ECO:0000256" key="5">
    <source>
        <dbReference type="SAM" id="MobiDB-lite"/>
    </source>
</evidence>
<dbReference type="PIRSF" id="PIRSF036289">
    <property type="entry name" value="Glycosyl_hydrolase_malt_phosph"/>
    <property type="match status" value="1"/>
</dbReference>
<dbReference type="AlphaFoldDB" id="E9SVK3"/>
<comment type="similarity">
    <text evidence="1">Belongs to the glycosyl hydrolase 65 family.</text>
</comment>
<dbReference type="PANTHER" id="PTHR11051:SF13">
    <property type="entry name" value="GLYCOSYL TRANSFERASE"/>
    <property type="match status" value="1"/>
</dbReference>
<feature type="active site" description="Proton donor" evidence="3">
    <location>
        <position position="535"/>
    </location>
</feature>
<dbReference type="InterPro" id="IPR037018">
    <property type="entry name" value="GH65_N"/>
</dbReference>
<organism evidence="9 10">
    <name type="scientific">Prescottella equi ATCC 33707</name>
    <dbReference type="NCBI Taxonomy" id="525370"/>
    <lineage>
        <taxon>Bacteria</taxon>
        <taxon>Bacillati</taxon>
        <taxon>Actinomycetota</taxon>
        <taxon>Actinomycetes</taxon>
        <taxon>Mycobacteriales</taxon>
        <taxon>Nocardiaceae</taxon>
        <taxon>Prescottella</taxon>
    </lineage>
</organism>
<dbReference type="EMBL" id="ADNW02000001">
    <property type="protein sequence ID" value="EGD26068.1"/>
    <property type="molecule type" value="Genomic_DNA"/>
</dbReference>
<dbReference type="Proteomes" id="UP000004245">
    <property type="component" value="Unassembled WGS sequence"/>
</dbReference>
<dbReference type="GO" id="GO:0004553">
    <property type="term" value="F:hydrolase activity, hydrolyzing O-glycosyl compounds"/>
    <property type="evidence" value="ECO:0007669"/>
    <property type="project" value="TreeGrafter"/>
</dbReference>
<evidence type="ECO:0000256" key="2">
    <source>
        <dbReference type="ARBA" id="ARBA00023295"/>
    </source>
</evidence>
<evidence type="ECO:0000259" key="6">
    <source>
        <dbReference type="Pfam" id="PF03632"/>
    </source>
</evidence>
<dbReference type="InterPro" id="IPR011013">
    <property type="entry name" value="Gal_mutarotase_sf_dom"/>
</dbReference>
<feature type="domain" description="Glycoside hydrolase family 65 central catalytic" evidence="6">
    <location>
        <begin position="374"/>
        <end position="726"/>
    </location>
</feature>
<evidence type="ECO:0000259" key="8">
    <source>
        <dbReference type="Pfam" id="PF03636"/>
    </source>
</evidence>